<name>A0A2S4PM86_9PEZI</name>
<dbReference type="Proteomes" id="UP000237438">
    <property type="component" value="Unassembled WGS sequence"/>
</dbReference>
<reference evidence="2 3" key="1">
    <citation type="submission" date="2017-10" db="EMBL/GenBank/DDBJ databases">
        <title>Development of genomic resources for the powdery mildew, Erysiphe pulchra.</title>
        <authorList>
            <person name="Wadl P.A."/>
            <person name="Mack B.M."/>
            <person name="Moore G."/>
            <person name="Beltz S.B."/>
        </authorList>
    </citation>
    <scope>NUCLEOTIDE SEQUENCE [LARGE SCALE GENOMIC DNA]</scope>
    <source>
        <strain evidence="2">Cflorida</strain>
    </source>
</reference>
<dbReference type="InterPro" id="IPR013830">
    <property type="entry name" value="SGNH_hydro"/>
</dbReference>
<dbReference type="PANTHER" id="PTHR30383">
    <property type="entry name" value="THIOESTERASE 1/PROTEASE 1/LYSOPHOSPHOLIPASE L1"/>
    <property type="match status" value="1"/>
</dbReference>
<feature type="domain" description="SGNH hydrolase-type esterase" evidence="1">
    <location>
        <begin position="58"/>
        <end position="235"/>
    </location>
</feature>
<keyword evidence="3" id="KW-1185">Reference proteome</keyword>
<dbReference type="Pfam" id="PF13472">
    <property type="entry name" value="Lipase_GDSL_2"/>
    <property type="match status" value="1"/>
</dbReference>
<protein>
    <recommendedName>
        <fullName evidence="1">SGNH hydrolase-type esterase domain-containing protein</fullName>
    </recommendedName>
</protein>
<dbReference type="GO" id="GO:0004622">
    <property type="term" value="F:phosphatidylcholine lysophospholipase activity"/>
    <property type="evidence" value="ECO:0007669"/>
    <property type="project" value="TreeGrafter"/>
</dbReference>
<dbReference type="AlphaFoldDB" id="A0A2S4PM86"/>
<organism evidence="2 3">
    <name type="scientific">Erysiphe pulchra</name>
    <dbReference type="NCBI Taxonomy" id="225359"/>
    <lineage>
        <taxon>Eukaryota</taxon>
        <taxon>Fungi</taxon>
        <taxon>Dikarya</taxon>
        <taxon>Ascomycota</taxon>
        <taxon>Pezizomycotina</taxon>
        <taxon>Leotiomycetes</taxon>
        <taxon>Erysiphales</taxon>
        <taxon>Erysiphaceae</taxon>
        <taxon>Erysiphe</taxon>
    </lineage>
</organism>
<proteinExistence type="predicted"/>
<dbReference type="Gene3D" id="3.40.50.1110">
    <property type="entry name" value="SGNH hydrolase"/>
    <property type="match status" value="1"/>
</dbReference>
<evidence type="ECO:0000313" key="3">
    <source>
        <dbReference type="Proteomes" id="UP000237438"/>
    </source>
</evidence>
<dbReference type="OrthoDB" id="3915838at2759"/>
<comment type="caution">
    <text evidence="2">The sequence shown here is derived from an EMBL/GenBank/DDBJ whole genome shotgun (WGS) entry which is preliminary data.</text>
</comment>
<dbReference type="STRING" id="225359.A0A2S4PM86"/>
<dbReference type="InterPro" id="IPR036514">
    <property type="entry name" value="SGNH_hydro_sf"/>
</dbReference>
<dbReference type="CDD" id="cd01833">
    <property type="entry name" value="XynB_like"/>
    <property type="match status" value="1"/>
</dbReference>
<dbReference type="EMBL" id="PEDP01001886">
    <property type="protein sequence ID" value="POS83111.1"/>
    <property type="molecule type" value="Genomic_DNA"/>
</dbReference>
<sequence length="267" mass="29217">MKNYYEKILTVYVLISTCLSSHITRPTLTRSVSRAFDIGTSFHSLATRSLINLRILPLGDSITFGFSSSSGNGYRAQLQSMLNASFPSATYIGSQKSGNMYNNVHEGYPSAVIDEIASKGLPSLTQQPNLILLMAGTNDVIRPNKLDDAPQRLGALIDTIILNCPMSTIIVAQLPPIADPPEGEESGKLFNAKIPEILALRQKAGKKVLLLNLSPDFSKADLKDGLHPTDKGYEILAKIWYSGIQQVNKFGWLQEPISVDQKKGQPK</sequence>
<evidence type="ECO:0000313" key="2">
    <source>
        <dbReference type="EMBL" id="POS83111.1"/>
    </source>
</evidence>
<accession>A0A2S4PM86</accession>
<gene>
    <name evidence="2" type="ORF">EPUL_004421</name>
</gene>
<dbReference type="SUPFAM" id="SSF52266">
    <property type="entry name" value="SGNH hydrolase"/>
    <property type="match status" value="1"/>
</dbReference>
<dbReference type="InterPro" id="IPR051532">
    <property type="entry name" value="Ester_Hydrolysis_Enzymes"/>
</dbReference>
<evidence type="ECO:0000259" key="1">
    <source>
        <dbReference type="Pfam" id="PF13472"/>
    </source>
</evidence>
<dbReference type="PANTHER" id="PTHR30383:SF5">
    <property type="entry name" value="SGNH HYDROLASE-TYPE ESTERASE DOMAIN-CONTAINING PROTEIN"/>
    <property type="match status" value="1"/>
</dbReference>